<dbReference type="RefSeq" id="WP_110548478.1">
    <property type="nucleotide sequence ID" value="NZ_AP014610.1"/>
</dbReference>
<proteinExistence type="predicted"/>
<name>A0AAD1CKW3_9FLAO</name>
<protein>
    <submittedName>
        <fullName evidence="2">Rod shape-determining protein MreD</fullName>
    </submittedName>
</protein>
<dbReference type="Proteomes" id="UP000262607">
    <property type="component" value="Chromosome"/>
</dbReference>
<accession>A0AAD1CKW3</accession>
<evidence type="ECO:0000313" key="3">
    <source>
        <dbReference type="Proteomes" id="UP000262607"/>
    </source>
</evidence>
<dbReference type="AlphaFoldDB" id="A0AAD1CKW3"/>
<feature type="transmembrane region" description="Helical" evidence="1">
    <location>
        <begin position="116"/>
        <end position="133"/>
    </location>
</feature>
<sequence>MNFIFIRIFFIYVFYIFSLCLIQISILNPIFFGWYTYIYILFVLTYPYRGNKSIFLCLSFIIGWIIDNCMNTGGDHAFSTTFSAFFRLKLLQFFDGKNFLTRSDFSIYELPFIRKILYIFSLVFAHHFSLFILEVFKVSFFSKIILLKTIFSSIFTTILCMVYFFFRKIKN</sequence>
<feature type="transmembrane region" description="Helical" evidence="1">
    <location>
        <begin position="32"/>
        <end position="48"/>
    </location>
</feature>
<evidence type="ECO:0000256" key="1">
    <source>
        <dbReference type="SAM" id="Phobius"/>
    </source>
</evidence>
<keyword evidence="1" id="KW-0472">Membrane</keyword>
<organism evidence="2 3">
    <name type="scientific">Blattabacterium punctulatus CPU2</name>
    <dbReference type="NCBI Taxonomy" id="1457032"/>
    <lineage>
        <taxon>Bacteria</taxon>
        <taxon>Pseudomonadati</taxon>
        <taxon>Bacteroidota</taxon>
        <taxon>Flavobacteriia</taxon>
        <taxon>Flavobacteriales</taxon>
        <taxon>Blattabacteriaceae</taxon>
        <taxon>Blattabacterium</taxon>
    </lineage>
</organism>
<dbReference type="GeneID" id="66556467"/>
<feature type="transmembrane region" description="Helical" evidence="1">
    <location>
        <begin position="7"/>
        <end position="26"/>
    </location>
</feature>
<keyword evidence="1" id="KW-0812">Transmembrane</keyword>
<gene>
    <name evidence="2" type="primary">MreD</name>
    <name evidence="2" type="ORF">CPU2_012</name>
</gene>
<reference evidence="2 3" key="1">
    <citation type="submission" date="2014-06" db="EMBL/GenBank/DDBJ databases">
        <title>Genome sequence of the intracellular symbiont Blattabacterium cuenoti, strain CPU2 from the wood feeding cockroach Cryptocercus punctulatus.</title>
        <authorList>
            <person name="Kinjo Y."/>
            <person name="Ohkuma M."/>
            <person name="Tokuda G."/>
        </authorList>
    </citation>
    <scope>NUCLEOTIDE SEQUENCE [LARGE SCALE GENOMIC DNA]</scope>
    <source>
        <strain evidence="2 3">CPU2</strain>
    </source>
</reference>
<dbReference type="EMBL" id="AP014610">
    <property type="protein sequence ID" value="BBA17534.1"/>
    <property type="molecule type" value="Genomic_DNA"/>
</dbReference>
<feature type="transmembrane region" description="Helical" evidence="1">
    <location>
        <begin position="145"/>
        <end position="166"/>
    </location>
</feature>
<evidence type="ECO:0000313" key="2">
    <source>
        <dbReference type="EMBL" id="BBA17534.1"/>
    </source>
</evidence>
<keyword evidence="1" id="KW-1133">Transmembrane helix</keyword>